<name>X6P3A2_RETFI</name>
<reference evidence="1 2" key="1">
    <citation type="journal article" date="2013" name="Curr. Biol.">
        <title>The Genome of the Foraminiferan Reticulomyxa filosa.</title>
        <authorList>
            <person name="Glockner G."/>
            <person name="Hulsmann N."/>
            <person name="Schleicher M."/>
            <person name="Noegel A.A."/>
            <person name="Eichinger L."/>
            <person name="Gallinger C."/>
            <person name="Pawlowski J."/>
            <person name="Sierra R."/>
            <person name="Euteneuer U."/>
            <person name="Pillet L."/>
            <person name="Moustafa A."/>
            <person name="Platzer M."/>
            <person name="Groth M."/>
            <person name="Szafranski K."/>
            <person name="Schliwa M."/>
        </authorList>
    </citation>
    <scope>NUCLEOTIDE SEQUENCE [LARGE SCALE GENOMIC DNA]</scope>
</reference>
<proteinExistence type="predicted"/>
<organism evidence="1 2">
    <name type="scientific">Reticulomyxa filosa</name>
    <dbReference type="NCBI Taxonomy" id="46433"/>
    <lineage>
        <taxon>Eukaryota</taxon>
        <taxon>Sar</taxon>
        <taxon>Rhizaria</taxon>
        <taxon>Retaria</taxon>
        <taxon>Foraminifera</taxon>
        <taxon>Monothalamids</taxon>
        <taxon>Reticulomyxidae</taxon>
        <taxon>Reticulomyxa</taxon>
    </lineage>
</organism>
<dbReference type="AlphaFoldDB" id="X6P3A2"/>
<keyword evidence="2" id="KW-1185">Reference proteome</keyword>
<protein>
    <submittedName>
        <fullName evidence="1">Uncharacterized protein</fullName>
    </submittedName>
</protein>
<gene>
    <name evidence="1" type="ORF">RFI_04416</name>
</gene>
<dbReference type="Proteomes" id="UP000023152">
    <property type="component" value="Unassembled WGS sequence"/>
</dbReference>
<dbReference type="EMBL" id="ASPP01003995">
    <property type="protein sequence ID" value="ETO32696.1"/>
    <property type="molecule type" value="Genomic_DNA"/>
</dbReference>
<evidence type="ECO:0000313" key="1">
    <source>
        <dbReference type="EMBL" id="ETO32696.1"/>
    </source>
</evidence>
<accession>X6P3A2</accession>
<evidence type="ECO:0000313" key="2">
    <source>
        <dbReference type="Proteomes" id="UP000023152"/>
    </source>
</evidence>
<sequence>MQLKKTMIKYLLSFEKNDIQIDESNQELILYSLEKEECRFNVFFKKRLKKEWISWRNEIKNQFTRLLQKKFLDG</sequence>
<comment type="caution">
    <text evidence="1">The sequence shown here is derived from an EMBL/GenBank/DDBJ whole genome shotgun (WGS) entry which is preliminary data.</text>
</comment>